<evidence type="ECO:0000313" key="9">
    <source>
        <dbReference type="Proteomes" id="UP000294508"/>
    </source>
</evidence>
<feature type="transmembrane region" description="Helical" evidence="6">
    <location>
        <begin position="43"/>
        <end position="62"/>
    </location>
</feature>
<dbReference type="EMBL" id="SLWN01000008">
    <property type="protein sequence ID" value="TCO24650.1"/>
    <property type="molecule type" value="Genomic_DNA"/>
</dbReference>
<dbReference type="InterPro" id="IPR051401">
    <property type="entry name" value="GtrA_CellWall_Glycosyl"/>
</dbReference>
<feature type="transmembrane region" description="Helical" evidence="6">
    <location>
        <begin position="18"/>
        <end position="37"/>
    </location>
</feature>
<dbReference type="GO" id="GO:0005886">
    <property type="term" value="C:plasma membrane"/>
    <property type="evidence" value="ECO:0007669"/>
    <property type="project" value="TreeGrafter"/>
</dbReference>
<organism evidence="8 9">
    <name type="scientific">Kribbella steppae</name>
    <dbReference type="NCBI Taxonomy" id="2512223"/>
    <lineage>
        <taxon>Bacteria</taxon>
        <taxon>Bacillati</taxon>
        <taxon>Actinomycetota</taxon>
        <taxon>Actinomycetes</taxon>
        <taxon>Propionibacteriales</taxon>
        <taxon>Kribbellaceae</taxon>
        <taxon>Kribbella</taxon>
    </lineage>
</organism>
<sequence>MGILTKVTSGSGLRRTRLLLWAKYSAASVVATVISQAAFALCYWFGTAALVASLVAWVTGTVPSYLINRRWTWGHRNPGGRDLLPYAIIVVTSAILAAIVTTVTDRLVQDRIDSHAWQTVLVSGSYLATYGVLFILKFVLFDRYVFAKRAEPSAEPAAEHTPVAT</sequence>
<keyword evidence="5 6" id="KW-0472">Membrane</keyword>
<evidence type="ECO:0000256" key="1">
    <source>
        <dbReference type="ARBA" id="ARBA00004141"/>
    </source>
</evidence>
<comment type="caution">
    <text evidence="8">The sequence shown here is derived from an EMBL/GenBank/DDBJ whole genome shotgun (WGS) entry which is preliminary data.</text>
</comment>
<dbReference type="GO" id="GO:0000271">
    <property type="term" value="P:polysaccharide biosynthetic process"/>
    <property type="evidence" value="ECO:0007669"/>
    <property type="project" value="InterPro"/>
</dbReference>
<comment type="subcellular location">
    <subcellularLocation>
        <location evidence="1">Membrane</location>
        <topology evidence="1">Multi-pass membrane protein</topology>
    </subcellularLocation>
</comment>
<evidence type="ECO:0000256" key="4">
    <source>
        <dbReference type="ARBA" id="ARBA00022989"/>
    </source>
</evidence>
<evidence type="ECO:0000256" key="5">
    <source>
        <dbReference type="ARBA" id="ARBA00023136"/>
    </source>
</evidence>
<dbReference type="PANTHER" id="PTHR38459:SF1">
    <property type="entry name" value="PROPHAGE BACTOPRENOL-LINKED GLUCOSE TRANSLOCASE HOMOLOG"/>
    <property type="match status" value="1"/>
</dbReference>
<evidence type="ECO:0000256" key="2">
    <source>
        <dbReference type="ARBA" id="ARBA00009399"/>
    </source>
</evidence>
<dbReference type="PANTHER" id="PTHR38459">
    <property type="entry name" value="PROPHAGE BACTOPRENOL-LINKED GLUCOSE TRANSLOCASE HOMOLOG"/>
    <property type="match status" value="1"/>
</dbReference>
<dbReference type="AlphaFoldDB" id="A0A4R2HED0"/>
<protein>
    <submittedName>
        <fullName evidence="8">Putative flippase GtrA</fullName>
    </submittedName>
</protein>
<dbReference type="RefSeq" id="WP_158441232.1">
    <property type="nucleotide sequence ID" value="NZ_SLWN01000008.1"/>
</dbReference>
<keyword evidence="3 6" id="KW-0812">Transmembrane</keyword>
<gene>
    <name evidence="8" type="ORF">EV652_108182</name>
</gene>
<feature type="transmembrane region" description="Helical" evidence="6">
    <location>
        <begin position="83"/>
        <end position="104"/>
    </location>
</feature>
<accession>A0A4R2HED0</accession>
<dbReference type="InterPro" id="IPR007267">
    <property type="entry name" value="GtrA_DPMS_TM"/>
</dbReference>
<evidence type="ECO:0000259" key="7">
    <source>
        <dbReference type="Pfam" id="PF04138"/>
    </source>
</evidence>
<evidence type="ECO:0000256" key="6">
    <source>
        <dbReference type="SAM" id="Phobius"/>
    </source>
</evidence>
<dbReference type="OrthoDB" id="5185562at2"/>
<evidence type="ECO:0000256" key="3">
    <source>
        <dbReference type="ARBA" id="ARBA00022692"/>
    </source>
</evidence>
<dbReference type="Pfam" id="PF04138">
    <property type="entry name" value="GtrA_DPMS_TM"/>
    <property type="match status" value="1"/>
</dbReference>
<dbReference type="Proteomes" id="UP000294508">
    <property type="component" value="Unassembled WGS sequence"/>
</dbReference>
<comment type="similarity">
    <text evidence="2">Belongs to the GtrA family.</text>
</comment>
<name>A0A4R2HED0_9ACTN</name>
<feature type="domain" description="GtrA/DPMS transmembrane" evidence="7">
    <location>
        <begin position="23"/>
        <end position="146"/>
    </location>
</feature>
<keyword evidence="9" id="KW-1185">Reference proteome</keyword>
<evidence type="ECO:0000313" key="8">
    <source>
        <dbReference type="EMBL" id="TCO24650.1"/>
    </source>
</evidence>
<reference evidence="8 9" key="1">
    <citation type="journal article" date="2015" name="Stand. Genomic Sci.">
        <title>Genomic Encyclopedia of Bacterial and Archaeal Type Strains, Phase III: the genomes of soil and plant-associated and newly described type strains.</title>
        <authorList>
            <person name="Whitman W.B."/>
            <person name="Woyke T."/>
            <person name="Klenk H.P."/>
            <person name="Zhou Y."/>
            <person name="Lilburn T.G."/>
            <person name="Beck B.J."/>
            <person name="De Vos P."/>
            <person name="Vandamme P."/>
            <person name="Eisen J.A."/>
            <person name="Garrity G."/>
            <person name="Hugenholtz P."/>
            <person name="Kyrpides N.C."/>
        </authorList>
    </citation>
    <scope>NUCLEOTIDE SEQUENCE [LARGE SCALE GENOMIC DNA]</scope>
    <source>
        <strain evidence="8 9">VKM Ac-2572</strain>
    </source>
</reference>
<keyword evidence="4 6" id="KW-1133">Transmembrane helix</keyword>
<feature type="transmembrane region" description="Helical" evidence="6">
    <location>
        <begin position="116"/>
        <end position="140"/>
    </location>
</feature>
<proteinExistence type="inferred from homology"/>